<comment type="caution">
    <text evidence="1">The sequence shown here is derived from an EMBL/GenBank/DDBJ whole genome shotgun (WGS) entry which is preliminary data.</text>
</comment>
<keyword evidence="2" id="KW-1185">Reference proteome</keyword>
<accession>A0A397NMB2</accession>
<name>A0A397NMB2_9SPHN</name>
<dbReference type="Proteomes" id="UP000266568">
    <property type="component" value="Unassembled WGS sequence"/>
</dbReference>
<dbReference type="EMBL" id="QXDC01000004">
    <property type="protein sequence ID" value="RIA37508.1"/>
    <property type="molecule type" value="Genomic_DNA"/>
</dbReference>
<proteinExistence type="predicted"/>
<organism evidence="1 2">
    <name type="scientific">Hephaestia caeni</name>
    <dbReference type="NCBI Taxonomy" id="645617"/>
    <lineage>
        <taxon>Bacteria</taxon>
        <taxon>Pseudomonadati</taxon>
        <taxon>Pseudomonadota</taxon>
        <taxon>Alphaproteobacteria</taxon>
        <taxon>Sphingomonadales</taxon>
        <taxon>Sphingomonadaceae</taxon>
        <taxon>Hephaestia</taxon>
    </lineage>
</organism>
<gene>
    <name evidence="1" type="ORF">DFR49_3393</name>
</gene>
<evidence type="ECO:0000313" key="2">
    <source>
        <dbReference type="Proteomes" id="UP000266568"/>
    </source>
</evidence>
<reference evidence="1 2" key="1">
    <citation type="submission" date="2018-08" db="EMBL/GenBank/DDBJ databases">
        <title>Genomic Encyclopedia of Type Strains, Phase IV (KMG-IV): sequencing the most valuable type-strain genomes for metagenomic binning, comparative biology and taxonomic classification.</title>
        <authorList>
            <person name="Goeker M."/>
        </authorList>
    </citation>
    <scope>NUCLEOTIDE SEQUENCE [LARGE SCALE GENOMIC DNA]</scope>
    <source>
        <strain evidence="1 2">DSM 25527</strain>
    </source>
</reference>
<evidence type="ECO:0000313" key="1">
    <source>
        <dbReference type="EMBL" id="RIA37508.1"/>
    </source>
</evidence>
<dbReference type="RefSeq" id="WP_119036809.1">
    <property type="nucleotide sequence ID" value="NZ_QXDC01000004.1"/>
</dbReference>
<sequence length="158" mass="17708">MNRADAPRLAHEIDALADAARYLLRQREAQYPRLIEAGKLKQADAVEKLERARALVAQWNWAADRTAGPIDWEAHDPNRGAFGPWNYELLDEITTAAARQRIAADRVPNDAGAARLADLYAALAWWQAECAGVARIVMETDVRRRGALRQPDRLREAA</sequence>
<protein>
    <submittedName>
        <fullName evidence="1">Uncharacterized protein</fullName>
    </submittedName>
</protein>
<dbReference type="AlphaFoldDB" id="A0A397NMB2"/>